<dbReference type="Pfam" id="PF21948">
    <property type="entry name" value="LplA-B_cat"/>
    <property type="match status" value="1"/>
</dbReference>
<dbReference type="InParanoid" id="A0A409VUG5"/>
<comment type="caution">
    <text evidence="6">The sequence shown here is derived from an EMBL/GenBank/DDBJ whole genome shotgun (WGS) entry which is preliminary data.</text>
</comment>
<keyword evidence="7" id="KW-1185">Reference proteome</keyword>
<dbReference type="SUPFAM" id="SSF55681">
    <property type="entry name" value="Class II aaRS and biotin synthetases"/>
    <property type="match status" value="1"/>
</dbReference>
<feature type="domain" description="BPL/LPL catalytic" evidence="5">
    <location>
        <begin position="71"/>
        <end position="253"/>
    </location>
</feature>
<dbReference type="EMBL" id="NHYE01005559">
    <property type="protein sequence ID" value="PPQ69891.1"/>
    <property type="molecule type" value="Genomic_DNA"/>
</dbReference>
<dbReference type="GO" id="GO:0017118">
    <property type="term" value="F:lipoyltransferase activity"/>
    <property type="evidence" value="ECO:0007669"/>
    <property type="project" value="TreeGrafter"/>
</dbReference>
<evidence type="ECO:0000256" key="4">
    <source>
        <dbReference type="ARBA" id="ARBA00015925"/>
    </source>
</evidence>
<gene>
    <name evidence="6" type="ORF">CVT26_014154</name>
</gene>
<dbReference type="AlphaFoldDB" id="A0A409VUG5"/>
<dbReference type="PANTHER" id="PTHR12561:SF3">
    <property type="entry name" value="LIPOYLTRANSFERASE 1, MITOCHONDRIAL"/>
    <property type="match status" value="1"/>
</dbReference>
<reference evidence="6 7" key="1">
    <citation type="journal article" date="2018" name="Evol. Lett.">
        <title>Horizontal gene cluster transfer increased hallucinogenic mushroom diversity.</title>
        <authorList>
            <person name="Reynolds H.T."/>
            <person name="Vijayakumar V."/>
            <person name="Gluck-Thaler E."/>
            <person name="Korotkin H.B."/>
            <person name="Matheny P.B."/>
            <person name="Slot J.C."/>
        </authorList>
    </citation>
    <scope>NUCLEOTIDE SEQUENCE [LARGE SCALE GENOMIC DNA]</scope>
    <source>
        <strain evidence="6 7">SRW20</strain>
    </source>
</reference>
<dbReference type="Gene3D" id="3.30.390.50">
    <property type="entry name" value="CO dehydrogenase flavoprotein, C-terminal domain"/>
    <property type="match status" value="1"/>
</dbReference>
<dbReference type="OrthoDB" id="201621at2759"/>
<name>A0A409VUG5_9AGAR</name>
<evidence type="ECO:0000256" key="3">
    <source>
        <dbReference type="ARBA" id="ARBA00008242"/>
    </source>
</evidence>
<dbReference type="InterPro" id="IPR004143">
    <property type="entry name" value="BPL_LPL_catalytic"/>
</dbReference>
<protein>
    <recommendedName>
        <fullName evidence="4">Putative lipoate-protein ligase A</fullName>
    </recommendedName>
</protein>
<accession>A0A409VUG5</accession>
<dbReference type="PROSITE" id="PS51733">
    <property type="entry name" value="BPL_LPL_CATALYTIC"/>
    <property type="match status" value="1"/>
</dbReference>
<comment type="function">
    <text evidence="1">Catalyzes both the ATP-dependent activation of exogenously supplied lipoate to lipoyl-AMP and the transfer of the activated lipoyl onto the lipoyl domains of lipoate-dependent enzymes.</text>
</comment>
<evidence type="ECO:0000313" key="7">
    <source>
        <dbReference type="Proteomes" id="UP000284706"/>
    </source>
</evidence>
<evidence type="ECO:0000259" key="5">
    <source>
        <dbReference type="PROSITE" id="PS51733"/>
    </source>
</evidence>
<dbReference type="PANTHER" id="PTHR12561">
    <property type="entry name" value="LIPOATE-PROTEIN LIGASE"/>
    <property type="match status" value="1"/>
</dbReference>
<proteinExistence type="inferred from homology"/>
<dbReference type="CDD" id="cd16443">
    <property type="entry name" value="LplA"/>
    <property type="match status" value="1"/>
</dbReference>
<dbReference type="UniPathway" id="UPA00537">
    <property type="reaction ID" value="UER00595"/>
</dbReference>
<dbReference type="Proteomes" id="UP000284706">
    <property type="component" value="Unassembled WGS sequence"/>
</dbReference>
<dbReference type="Gene3D" id="3.30.930.10">
    <property type="entry name" value="Bira Bifunctional Protein, Domain 2"/>
    <property type="match status" value="1"/>
</dbReference>
<evidence type="ECO:0000256" key="1">
    <source>
        <dbReference type="ARBA" id="ARBA00003253"/>
    </source>
</evidence>
<organism evidence="6 7">
    <name type="scientific">Gymnopilus dilepis</name>
    <dbReference type="NCBI Taxonomy" id="231916"/>
    <lineage>
        <taxon>Eukaryota</taxon>
        <taxon>Fungi</taxon>
        <taxon>Dikarya</taxon>
        <taxon>Basidiomycota</taxon>
        <taxon>Agaricomycotina</taxon>
        <taxon>Agaricomycetes</taxon>
        <taxon>Agaricomycetidae</taxon>
        <taxon>Agaricales</taxon>
        <taxon>Agaricineae</taxon>
        <taxon>Hymenogastraceae</taxon>
        <taxon>Gymnopilus</taxon>
    </lineage>
</organism>
<dbReference type="GO" id="GO:0009249">
    <property type="term" value="P:protein lipoylation"/>
    <property type="evidence" value="ECO:0007669"/>
    <property type="project" value="InterPro"/>
</dbReference>
<comment type="pathway">
    <text evidence="2">Protein modification; protein lipoylation via exogenous pathway; protein N(6)-(lipoyl)lysine from lipoate: step 2/2.</text>
</comment>
<evidence type="ECO:0000313" key="6">
    <source>
        <dbReference type="EMBL" id="PPQ69891.1"/>
    </source>
</evidence>
<dbReference type="InterPro" id="IPR045864">
    <property type="entry name" value="aa-tRNA-synth_II/BPL/LPL"/>
</dbReference>
<dbReference type="InterPro" id="IPR004562">
    <property type="entry name" value="LipoylTrfase_LipoateP_Ligase"/>
</dbReference>
<dbReference type="GO" id="GO:0005739">
    <property type="term" value="C:mitochondrion"/>
    <property type="evidence" value="ECO:0007669"/>
    <property type="project" value="TreeGrafter"/>
</dbReference>
<dbReference type="STRING" id="231916.A0A409VUG5"/>
<comment type="similarity">
    <text evidence="3">Belongs to the LplA family.</text>
</comment>
<sequence length="391" mass="44257">MLSVATRLMPANGFHIGSLSPCLRRQALRSFSELSSGSGLPLSPNHDIYVSLSSDPYFNLTFEDWLFRHSNPSKPQLLIYRDAPCVVIGRNQNPWTEVNFSVLRARGVPFLRRRSGGGTVYHDMGNTNFSIHLPRSSFDRHSTGELVLRAVRSLGIDARLNERNDVCVGTDKMRSAYKIVSQRAYHHGTMLISTELETLGDVLRPEQGNIVTKGVGSVRSPVCNLQRFDPSLTHEVFTAAVITKFQEEYGVSQKPFIVHESESIKSNDYIGSGMAELATWDWLFGQTPEFTRILDQTFSWGIVHLQIRSKHGIIQDFSARISDTCLQNADLDAFCNFTRSLYQGCKYGFIDDLGDIQRSRTDLNKPEHIGAEWFMHVREVHSWLQSTLNIR</sequence>
<dbReference type="FunCoup" id="A0A409VUG5">
    <property type="interactions" value="233"/>
</dbReference>
<evidence type="ECO:0000256" key="2">
    <source>
        <dbReference type="ARBA" id="ARBA00005085"/>
    </source>
</evidence>
<dbReference type="NCBIfam" id="TIGR00545">
    <property type="entry name" value="lipoyltrans"/>
    <property type="match status" value="1"/>
</dbReference>